<accession>A0AAV9ID50</accession>
<dbReference type="InterPro" id="IPR029344">
    <property type="entry name" value="SLBP_RNA_bind"/>
</dbReference>
<feature type="coiled-coil region" evidence="3">
    <location>
        <begin position="38"/>
        <end position="65"/>
    </location>
</feature>
<evidence type="ECO:0000259" key="4">
    <source>
        <dbReference type="Pfam" id="PF15247"/>
    </source>
</evidence>
<dbReference type="InterPro" id="IPR026502">
    <property type="entry name" value="SLBP1/SLBP2"/>
</dbReference>
<keyword evidence="6" id="KW-1185">Reference proteome</keyword>
<evidence type="ECO:0000313" key="5">
    <source>
        <dbReference type="EMBL" id="KAK4525288.1"/>
    </source>
</evidence>
<dbReference type="PANTHER" id="PTHR17408:SF0">
    <property type="entry name" value="HISTONE RNA HAIRPIN-BINDING PROTEIN"/>
    <property type="match status" value="1"/>
</dbReference>
<sequence>MNFPSCSLPTQLPNKYHRLHSKRIRKPSGIRIQQWIEKKQLEKGIEKDERRLRQRQKQIDNGKNTIGYERYCAMVPREERRLEHPFTPIKYQKCSKRSWDGQIRKWRRMLHQYDPPNQENPEILELFHKLQGNWNQAQQETTTTETIIREGNKRIIPLSIFDDFEAN</sequence>
<dbReference type="GO" id="GO:0006398">
    <property type="term" value="P:mRNA 3'-end processing by stem-loop binding and cleavage"/>
    <property type="evidence" value="ECO:0007669"/>
    <property type="project" value="TreeGrafter"/>
</dbReference>
<dbReference type="Pfam" id="PF15247">
    <property type="entry name" value="SLBP_RNA_bind"/>
    <property type="match status" value="1"/>
</dbReference>
<evidence type="ECO:0000256" key="2">
    <source>
        <dbReference type="ARBA" id="ARBA00022884"/>
    </source>
</evidence>
<protein>
    <recommendedName>
        <fullName evidence="4">Histone RNA hairpin-binding protein RNA-binding domain-containing protein</fullName>
    </recommendedName>
</protein>
<dbReference type="Gene3D" id="1.10.8.1120">
    <property type="entry name" value="Histone RNA hairpin-binding protein RNA-binding domain"/>
    <property type="match status" value="1"/>
</dbReference>
<reference evidence="5 6" key="1">
    <citation type="submission" date="2022-07" db="EMBL/GenBank/DDBJ databases">
        <title>Genome-wide signatures of adaptation to extreme environments.</title>
        <authorList>
            <person name="Cho C.H."/>
            <person name="Yoon H.S."/>
        </authorList>
    </citation>
    <scope>NUCLEOTIDE SEQUENCE [LARGE SCALE GENOMIC DNA]</scope>
    <source>
        <strain evidence="5 6">108.79 E11</strain>
    </source>
</reference>
<dbReference type="GO" id="GO:0005737">
    <property type="term" value="C:cytoplasm"/>
    <property type="evidence" value="ECO:0007669"/>
    <property type="project" value="TreeGrafter"/>
</dbReference>
<evidence type="ECO:0000256" key="1">
    <source>
        <dbReference type="ARBA" id="ARBA00006151"/>
    </source>
</evidence>
<comment type="caution">
    <text evidence="5">The sequence shown here is derived from an EMBL/GenBank/DDBJ whole genome shotgun (WGS) entry which is preliminary data.</text>
</comment>
<dbReference type="GO" id="GO:0071207">
    <property type="term" value="F:histone pre-mRNA stem-loop binding"/>
    <property type="evidence" value="ECO:0007669"/>
    <property type="project" value="TreeGrafter"/>
</dbReference>
<dbReference type="Proteomes" id="UP001300502">
    <property type="component" value="Unassembled WGS sequence"/>
</dbReference>
<dbReference type="EMBL" id="JANCYU010000029">
    <property type="protein sequence ID" value="KAK4525288.1"/>
    <property type="molecule type" value="Genomic_DNA"/>
</dbReference>
<dbReference type="GO" id="GO:0051028">
    <property type="term" value="P:mRNA transport"/>
    <property type="evidence" value="ECO:0007669"/>
    <property type="project" value="TreeGrafter"/>
</dbReference>
<proteinExistence type="inferred from homology"/>
<dbReference type="GO" id="GO:0071204">
    <property type="term" value="C:histone pre-mRNA 3'end processing complex"/>
    <property type="evidence" value="ECO:0007669"/>
    <property type="project" value="TreeGrafter"/>
</dbReference>
<evidence type="ECO:0000256" key="3">
    <source>
        <dbReference type="SAM" id="Coils"/>
    </source>
</evidence>
<feature type="domain" description="Histone RNA hairpin-binding protein RNA-binding" evidence="4">
    <location>
        <begin position="47"/>
        <end position="115"/>
    </location>
</feature>
<name>A0AAV9ID50_9RHOD</name>
<gene>
    <name evidence="5" type="ORF">GAYE_SCF09G3196</name>
</gene>
<keyword evidence="3" id="KW-0175">Coiled coil</keyword>
<dbReference type="PANTHER" id="PTHR17408">
    <property type="entry name" value="HISTONE RNA HAIRPIN-BINDING PROTEIN"/>
    <property type="match status" value="1"/>
</dbReference>
<evidence type="ECO:0000313" key="6">
    <source>
        <dbReference type="Proteomes" id="UP001300502"/>
    </source>
</evidence>
<dbReference type="FunFam" id="1.10.8.1120:FF:000001">
    <property type="entry name" value="Histone RNA hairpin-binding protein-like"/>
    <property type="match status" value="1"/>
</dbReference>
<dbReference type="AlphaFoldDB" id="A0AAV9ID50"/>
<dbReference type="InterPro" id="IPR038294">
    <property type="entry name" value="SLBP_RNA_bind_sf"/>
</dbReference>
<dbReference type="GO" id="GO:0003729">
    <property type="term" value="F:mRNA binding"/>
    <property type="evidence" value="ECO:0007669"/>
    <property type="project" value="InterPro"/>
</dbReference>
<organism evidence="5 6">
    <name type="scientific">Galdieria yellowstonensis</name>
    <dbReference type="NCBI Taxonomy" id="3028027"/>
    <lineage>
        <taxon>Eukaryota</taxon>
        <taxon>Rhodophyta</taxon>
        <taxon>Bangiophyceae</taxon>
        <taxon>Galdieriales</taxon>
        <taxon>Galdieriaceae</taxon>
        <taxon>Galdieria</taxon>
    </lineage>
</organism>
<comment type="similarity">
    <text evidence="1">Belongs to the SLBP family.</text>
</comment>
<keyword evidence="2" id="KW-0694">RNA-binding</keyword>